<evidence type="ECO:0000313" key="1">
    <source>
        <dbReference type="EMBL" id="EGH17415.1"/>
    </source>
</evidence>
<reference evidence="1 2" key="1">
    <citation type="journal article" date="2011" name="PLoS Pathog.">
        <title>Dynamic evolution of pathogenicity revealed by sequencing and comparative genomics of 19 Pseudomonas syringae isolates.</title>
        <authorList>
            <person name="Baltrus D.A."/>
            <person name="Nishimura M.T."/>
            <person name="Romanchuk A."/>
            <person name="Chang J.H."/>
            <person name="Mukhtar M.S."/>
            <person name="Cherkis K."/>
            <person name="Roach J."/>
            <person name="Grant S.R."/>
            <person name="Jones C.D."/>
            <person name="Dangl J.L."/>
        </authorList>
    </citation>
    <scope>NUCLEOTIDE SEQUENCE [LARGE SCALE GENOMIC DNA]</scope>
    <source>
        <strain evidence="2">race 4</strain>
    </source>
</reference>
<dbReference type="Proteomes" id="UP000005466">
    <property type="component" value="Unassembled WGS sequence"/>
</dbReference>
<proteinExistence type="predicted"/>
<comment type="caution">
    <text evidence="1">The sequence shown here is derived from an EMBL/GenBank/DDBJ whole genome shotgun (WGS) entry which is preliminary data.</text>
</comment>
<organism evidence="1 2">
    <name type="scientific">Pseudomonas savastanoi pv. glycinea str. race 4</name>
    <dbReference type="NCBI Taxonomy" id="875330"/>
    <lineage>
        <taxon>Bacteria</taxon>
        <taxon>Pseudomonadati</taxon>
        <taxon>Pseudomonadota</taxon>
        <taxon>Gammaproteobacteria</taxon>
        <taxon>Pseudomonadales</taxon>
        <taxon>Pseudomonadaceae</taxon>
        <taxon>Pseudomonas</taxon>
    </lineage>
</organism>
<sequence>ARRPMTHQGQETSEMKSIFSAVVMSALFSQQIQ</sequence>
<accession>F3CDS3</accession>
<dbReference type="HOGENOM" id="CLU_3378896_0_0_6"/>
<protein>
    <submittedName>
        <fullName evidence="1">Uncharacterized protein</fullName>
    </submittedName>
</protein>
<name>F3CDS3_PSESG</name>
<gene>
    <name evidence="1" type="ORF">Pgy4_31076</name>
</gene>
<feature type="non-terminal residue" evidence="1">
    <location>
        <position position="1"/>
    </location>
</feature>
<evidence type="ECO:0000313" key="2">
    <source>
        <dbReference type="Proteomes" id="UP000005466"/>
    </source>
</evidence>
<dbReference type="EMBL" id="ADWY01001739">
    <property type="protein sequence ID" value="EGH17415.1"/>
    <property type="molecule type" value="Genomic_DNA"/>
</dbReference>
<dbReference type="AlphaFoldDB" id="F3CDS3"/>